<dbReference type="InterPro" id="IPR050156">
    <property type="entry name" value="TC-AMP_synthase_SUA5"/>
</dbReference>
<dbReference type="InterPro" id="IPR017945">
    <property type="entry name" value="DHBP_synth_RibB-like_a/b_dom"/>
</dbReference>
<evidence type="ECO:0000256" key="2">
    <source>
        <dbReference type="ARBA" id="ARBA00007663"/>
    </source>
</evidence>
<gene>
    <name evidence="14" type="primary">ywlC_6</name>
    <name evidence="14" type="ORF">SDC9_22501</name>
</gene>
<dbReference type="InterPro" id="IPR006070">
    <property type="entry name" value="Sua5-like_dom"/>
</dbReference>
<keyword evidence="7" id="KW-0819">tRNA processing</keyword>
<accession>A0A644UCE6</accession>
<evidence type="ECO:0000256" key="3">
    <source>
        <dbReference type="ARBA" id="ARBA00012584"/>
    </source>
</evidence>
<dbReference type="FunFam" id="3.90.870.10:FF:000008">
    <property type="entry name" value="Threonylcarbamoyl-AMP synthase"/>
    <property type="match status" value="1"/>
</dbReference>
<comment type="catalytic activity">
    <reaction evidence="12">
        <text>L-threonine + hydrogencarbonate + ATP = L-threonylcarbamoyladenylate + diphosphate + H2O</text>
        <dbReference type="Rhea" id="RHEA:36407"/>
        <dbReference type="ChEBI" id="CHEBI:15377"/>
        <dbReference type="ChEBI" id="CHEBI:17544"/>
        <dbReference type="ChEBI" id="CHEBI:30616"/>
        <dbReference type="ChEBI" id="CHEBI:33019"/>
        <dbReference type="ChEBI" id="CHEBI:57926"/>
        <dbReference type="ChEBI" id="CHEBI:73682"/>
        <dbReference type="EC" id="2.7.7.87"/>
    </reaction>
</comment>
<protein>
    <recommendedName>
        <fullName evidence="4">Threonylcarbamoyl-AMP synthase</fullName>
        <ecNumber evidence="3">2.7.7.87</ecNumber>
    </recommendedName>
    <alternativeName>
        <fullName evidence="11">L-threonylcarbamoyladenylate synthase</fullName>
    </alternativeName>
</protein>
<evidence type="ECO:0000259" key="13">
    <source>
        <dbReference type="PROSITE" id="PS51163"/>
    </source>
</evidence>
<evidence type="ECO:0000313" key="14">
    <source>
        <dbReference type="EMBL" id="MPL76655.1"/>
    </source>
</evidence>
<dbReference type="PIRSF" id="PIRSF004930">
    <property type="entry name" value="Tln_factor_SUA5"/>
    <property type="match status" value="1"/>
</dbReference>
<keyword evidence="10" id="KW-0067">ATP-binding</keyword>
<dbReference type="Pfam" id="PF01300">
    <property type="entry name" value="Sua5_yciO_yrdC"/>
    <property type="match status" value="1"/>
</dbReference>
<proteinExistence type="inferred from homology"/>
<dbReference type="GO" id="GO:0005524">
    <property type="term" value="F:ATP binding"/>
    <property type="evidence" value="ECO:0007669"/>
    <property type="project" value="UniProtKB-KW"/>
</dbReference>
<dbReference type="Pfam" id="PF03481">
    <property type="entry name" value="Sua5_C"/>
    <property type="match status" value="1"/>
</dbReference>
<dbReference type="EMBL" id="VSSQ01000099">
    <property type="protein sequence ID" value="MPL76655.1"/>
    <property type="molecule type" value="Genomic_DNA"/>
</dbReference>
<dbReference type="AlphaFoldDB" id="A0A644UCE6"/>
<dbReference type="Gene3D" id="3.40.50.11030">
    <property type="entry name" value="Threonylcarbamoyl-AMP synthase, C-terminal domain"/>
    <property type="match status" value="1"/>
</dbReference>
<dbReference type="Gene3D" id="3.90.870.10">
    <property type="entry name" value="DHBP synthase"/>
    <property type="match status" value="1"/>
</dbReference>
<dbReference type="GO" id="GO:0008033">
    <property type="term" value="P:tRNA processing"/>
    <property type="evidence" value="ECO:0007669"/>
    <property type="project" value="UniProtKB-KW"/>
</dbReference>
<comment type="caution">
    <text evidence="14">The sequence shown here is derived from an EMBL/GenBank/DDBJ whole genome shotgun (WGS) entry which is preliminary data.</text>
</comment>
<keyword evidence="9" id="KW-0547">Nucleotide-binding</keyword>
<dbReference type="EC" id="2.7.7.87" evidence="3"/>
<keyword evidence="6 14" id="KW-0808">Transferase</keyword>
<dbReference type="GO" id="GO:0006450">
    <property type="term" value="P:regulation of translational fidelity"/>
    <property type="evidence" value="ECO:0007669"/>
    <property type="project" value="TreeGrafter"/>
</dbReference>
<dbReference type="GO" id="GO:0003725">
    <property type="term" value="F:double-stranded RNA binding"/>
    <property type="evidence" value="ECO:0007669"/>
    <property type="project" value="InterPro"/>
</dbReference>
<dbReference type="InterPro" id="IPR038385">
    <property type="entry name" value="Sua5/YwlC_C"/>
</dbReference>
<sequence>MQTKFWQLDKNKKLEIQLAQAAELVRRGEVVAFPTETVYGLGANGLDSEAAKKIFAAKGRPADNPLILHIADKKTMKLLSTNLSPSALRLMDSFWPGPLTIIVPKSPLIPTEVTAGLETVAIRMPNHPIAKVLIELAGCPIAAPSANKSGKPSPTTAQAVKEDMEGVIAGIIDGGASNIGVESTIVDTTAPIPTILRPGGITLEMLEEVLGVVEIDPGLLQANQRPKAPGMKYRHYAPRAEMYLLEGKDVSTEICYFVTQARAQGKKIGVLAAGDVVSKLAISEQIILHSWGSTQAELAEKLYDYLRRFDQENVDVIVAQGVSEEGLGLAIMNRMRKAAGNNILKAENGKLILQSGTIPSFL</sequence>
<keyword evidence="8 14" id="KW-0548">Nucleotidyltransferase</keyword>
<evidence type="ECO:0000256" key="12">
    <source>
        <dbReference type="ARBA" id="ARBA00048366"/>
    </source>
</evidence>
<dbReference type="PROSITE" id="PS51163">
    <property type="entry name" value="YRDC"/>
    <property type="match status" value="1"/>
</dbReference>
<evidence type="ECO:0000256" key="6">
    <source>
        <dbReference type="ARBA" id="ARBA00022679"/>
    </source>
</evidence>
<evidence type="ECO:0000256" key="4">
    <source>
        <dbReference type="ARBA" id="ARBA00015492"/>
    </source>
</evidence>
<keyword evidence="5" id="KW-0963">Cytoplasm</keyword>
<dbReference type="NCBIfam" id="TIGR00057">
    <property type="entry name" value="L-threonylcarbamoyladenylate synthase"/>
    <property type="match status" value="1"/>
</dbReference>
<dbReference type="InterPro" id="IPR005145">
    <property type="entry name" value="Sua5_C"/>
</dbReference>
<organism evidence="14">
    <name type="scientific">bioreactor metagenome</name>
    <dbReference type="NCBI Taxonomy" id="1076179"/>
    <lineage>
        <taxon>unclassified sequences</taxon>
        <taxon>metagenomes</taxon>
        <taxon>ecological metagenomes</taxon>
    </lineage>
</organism>
<comment type="subcellular location">
    <subcellularLocation>
        <location evidence="1">Cytoplasm</location>
    </subcellularLocation>
</comment>
<evidence type="ECO:0000256" key="11">
    <source>
        <dbReference type="ARBA" id="ARBA00029774"/>
    </source>
</evidence>
<evidence type="ECO:0000256" key="5">
    <source>
        <dbReference type="ARBA" id="ARBA00022490"/>
    </source>
</evidence>
<dbReference type="GO" id="GO:0005737">
    <property type="term" value="C:cytoplasm"/>
    <property type="evidence" value="ECO:0007669"/>
    <property type="project" value="UniProtKB-SubCell"/>
</dbReference>
<evidence type="ECO:0000256" key="10">
    <source>
        <dbReference type="ARBA" id="ARBA00022840"/>
    </source>
</evidence>
<feature type="domain" description="YrdC-like" evidence="13">
    <location>
        <begin position="15"/>
        <end position="201"/>
    </location>
</feature>
<dbReference type="GO" id="GO:0061710">
    <property type="term" value="F:L-threonylcarbamoyladenylate synthase"/>
    <property type="evidence" value="ECO:0007669"/>
    <property type="project" value="UniProtKB-EC"/>
</dbReference>
<dbReference type="GO" id="GO:0000049">
    <property type="term" value="F:tRNA binding"/>
    <property type="evidence" value="ECO:0007669"/>
    <property type="project" value="TreeGrafter"/>
</dbReference>
<dbReference type="SUPFAM" id="SSF55821">
    <property type="entry name" value="YrdC/RibB"/>
    <property type="match status" value="1"/>
</dbReference>
<name>A0A644UCE6_9ZZZZ</name>
<evidence type="ECO:0000256" key="8">
    <source>
        <dbReference type="ARBA" id="ARBA00022695"/>
    </source>
</evidence>
<reference evidence="14" key="1">
    <citation type="submission" date="2019-08" db="EMBL/GenBank/DDBJ databases">
        <authorList>
            <person name="Kucharzyk K."/>
            <person name="Murdoch R.W."/>
            <person name="Higgins S."/>
            <person name="Loffler F."/>
        </authorList>
    </citation>
    <scope>NUCLEOTIDE SEQUENCE</scope>
</reference>
<evidence type="ECO:0000256" key="7">
    <source>
        <dbReference type="ARBA" id="ARBA00022694"/>
    </source>
</evidence>
<evidence type="ECO:0000256" key="1">
    <source>
        <dbReference type="ARBA" id="ARBA00004496"/>
    </source>
</evidence>
<evidence type="ECO:0000256" key="9">
    <source>
        <dbReference type="ARBA" id="ARBA00022741"/>
    </source>
</evidence>
<dbReference type="PANTHER" id="PTHR17490">
    <property type="entry name" value="SUA5"/>
    <property type="match status" value="1"/>
</dbReference>
<comment type="similarity">
    <text evidence="2">Belongs to the SUA5 family.</text>
</comment>
<dbReference type="InterPro" id="IPR010923">
    <property type="entry name" value="T(6)A37_SUA5"/>
</dbReference>
<dbReference type="PANTHER" id="PTHR17490:SF16">
    <property type="entry name" value="THREONYLCARBAMOYL-AMP SYNTHASE"/>
    <property type="match status" value="1"/>
</dbReference>